<dbReference type="SUPFAM" id="SSF51695">
    <property type="entry name" value="PLC-like phosphodiesterases"/>
    <property type="match status" value="1"/>
</dbReference>
<dbReference type="GO" id="GO:0008081">
    <property type="term" value="F:phosphoric diester hydrolase activity"/>
    <property type="evidence" value="ECO:0007669"/>
    <property type="project" value="InterPro"/>
</dbReference>
<feature type="domain" description="GP-PDE" evidence="1">
    <location>
        <begin position="6"/>
        <end position="244"/>
    </location>
</feature>
<dbReference type="InterPro" id="IPR030395">
    <property type="entry name" value="GP_PDE_dom"/>
</dbReference>
<keyword evidence="3" id="KW-1185">Reference proteome</keyword>
<dbReference type="CDD" id="cd08562">
    <property type="entry name" value="GDPD_EcUgpQ_like"/>
    <property type="match status" value="1"/>
</dbReference>
<dbReference type="NCBIfam" id="NF006989">
    <property type="entry name" value="PRK09454.1"/>
    <property type="match status" value="1"/>
</dbReference>
<protein>
    <submittedName>
        <fullName evidence="2">Glycerophosphodiester phosphodiesterase</fullName>
    </submittedName>
</protein>
<dbReference type="EMBL" id="NOXU01000024">
    <property type="protein sequence ID" value="OYQ35899.1"/>
    <property type="molecule type" value="Genomic_DNA"/>
</dbReference>
<dbReference type="PANTHER" id="PTHR46211:SF1">
    <property type="entry name" value="GLYCEROPHOSPHODIESTER PHOSPHODIESTERASE, CYTOPLASMIC"/>
    <property type="match status" value="1"/>
</dbReference>
<name>A0A255Z381_9PROT</name>
<dbReference type="PANTHER" id="PTHR46211">
    <property type="entry name" value="GLYCEROPHOSPHORYL DIESTER PHOSPHODIESTERASE"/>
    <property type="match status" value="1"/>
</dbReference>
<dbReference type="GO" id="GO:0006629">
    <property type="term" value="P:lipid metabolic process"/>
    <property type="evidence" value="ECO:0007669"/>
    <property type="project" value="InterPro"/>
</dbReference>
<dbReference type="Gene3D" id="3.20.20.190">
    <property type="entry name" value="Phosphatidylinositol (PI) phosphodiesterase"/>
    <property type="match status" value="1"/>
</dbReference>
<dbReference type="RefSeq" id="WP_094454897.1">
    <property type="nucleotide sequence ID" value="NZ_NOXU01000024.1"/>
</dbReference>
<organism evidence="2 3">
    <name type="scientific">Niveispirillum lacus</name>
    <dbReference type="NCBI Taxonomy" id="1981099"/>
    <lineage>
        <taxon>Bacteria</taxon>
        <taxon>Pseudomonadati</taxon>
        <taxon>Pseudomonadota</taxon>
        <taxon>Alphaproteobacteria</taxon>
        <taxon>Rhodospirillales</taxon>
        <taxon>Azospirillaceae</taxon>
        <taxon>Niveispirillum</taxon>
    </lineage>
</organism>
<accession>A0A255Z381</accession>
<dbReference type="AlphaFoldDB" id="A0A255Z381"/>
<proteinExistence type="predicted"/>
<reference evidence="2 3" key="1">
    <citation type="submission" date="2017-07" db="EMBL/GenBank/DDBJ databases">
        <title>Niveispirillum cyanobacteriorum sp. nov., isolated from cyanobacterial aggregates in a eutrophic lake.</title>
        <authorList>
            <person name="Cai H."/>
        </authorList>
    </citation>
    <scope>NUCLEOTIDE SEQUENCE [LARGE SCALE GENOMIC DNA]</scope>
    <source>
        <strain evidence="3">TH1-14</strain>
    </source>
</reference>
<comment type="caution">
    <text evidence="2">The sequence shown here is derived from an EMBL/GenBank/DDBJ whole genome shotgun (WGS) entry which is preliminary data.</text>
</comment>
<dbReference type="Pfam" id="PF03009">
    <property type="entry name" value="GDPD"/>
    <property type="match status" value="1"/>
</dbReference>
<dbReference type="PROSITE" id="PS51704">
    <property type="entry name" value="GP_PDE"/>
    <property type="match status" value="1"/>
</dbReference>
<dbReference type="InterPro" id="IPR017946">
    <property type="entry name" value="PLC-like_Pdiesterase_TIM-brl"/>
</dbReference>
<gene>
    <name evidence="2" type="ORF">CHU95_06455</name>
</gene>
<evidence type="ECO:0000259" key="1">
    <source>
        <dbReference type="PROSITE" id="PS51704"/>
    </source>
</evidence>
<dbReference type="Proteomes" id="UP000216998">
    <property type="component" value="Unassembled WGS sequence"/>
</dbReference>
<evidence type="ECO:0000313" key="3">
    <source>
        <dbReference type="Proteomes" id="UP000216998"/>
    </source>
</evidence>
<sequence length="266" mass="28570">MSLSIPRLIGHRGAARHAPENTLSGMRVGALQGALWVEVDVKITRDGVPILMHDDDLDRTTTGHGPVAAMDFADIRRLDAGSWFAAEFRGEPVPTLAEAIQAAQLLDINLNLEIKPCPGREEQTAGIALSMALNLWPTDRPPPLISSFSIEALSMAKVVAPQWPRGFLMDEEPADWADIADRLQAATINIDAKKQTAESIQAFRATGRPILAYTVNDADQARQLFQWGVAGLFTDTPKGLYEGLIGKGSGGAGRAAMVTTEPDPPA</sequence>
<dbReference type="OrthoDB" id="9787897at2"/>
<evidence type="ECO:0000313" key="2">
    <source>
        <dbReference type="EMBL" id="OYQ35899.1"/>
    </source>
</evidence>